<gene>
    <name evidence="1" type="ORF">SLU01_22300</name>
</gene>
<dbReference type="AlphaFoldDB" id="A0A511Z8Y8"/>
<keyword evidence="2" id="KW-1185">Reference proteome</keyword>
<comment type="caution">
    <text evidence="1">The sequence shown here is derived from an EMBL/GenBank/DDBJ whole genome shotgun (WGS) entry which is preliminary data.</text>
</comment>
<name>A0A511Z8Y8_9BACL</name>
<accession>A0A511Z8Y8</accession>
<dbReference type="EMBL" id="BJYL01000029">
    <property type="protein sequence ID" value="GEN83918.1"/>
    <property type="molecule type" value="Genomic_DNA"/>
</dbReference>
<sequence>MLKEKITHLIDTNEPLFSIEKAYAVNQGLMNENNEVGNKEWEFPVIERCLKETEEVIIEEQDSFMNQPISYFAKNADEFLYIESNAFETIGVDGIAFETDDVFQTSTVLFGLKVQKKWGPFLKGYFEENVGAKTFSAMFSDKDGLWDVNIPLDHLDGFQSEMPIKDAMDLAYQFIFKLLEAIEAAN</sequence>
<evidence type="ECO:0000313" key="2">
    <source>
        <dbReference type="Proteomes" id="UP000321901"/>
    </source>
</evidence>
<evidence type="ECO:0000313" key="1">
    <source>
        <dbReference type="EMBL" id="GEN83918.1"/>
    </source>
</evidence>
<proteinExistence type="predicted"/>
<dbReference type="OrthoDB" id="2436979at2"/>
<evidence type="ECO:0008006" key="3">
    <source>
        <dbReference type="Google" id="ProtNLM"/>
    </source>
</evidence>
<reference evidence="1 2" key="1">
    <citation type="submission" date="2019-07" db="EMBL/GenBank/DDBJ databases">
        <title>Whole genome shotgun sequence of Sporosarcina luteola NBRC 105378.</title>
        <authorList>
            <person name="Hosoyama A."/>
            <person name="Uohara A."/>
            <person name="Ohji S."/>
            <person name="Ichikawa N."/>
        </authorList>
    </citation>
    <scope>NUCLEOTIDE SEQUENCE [LARGE SCALE GENOMIC DNA]</scope>
    <source>
        <strain evidence="1 2">NBRC 105378</strain>
    </source>
</reference>
<dbReference type="RefSeq" id="WP_147058295.1">
    <property type="nucleotide sequence ID" value="NZ_BJYL01000029.1"/>
</dbReference>
<organism evidence="1 2">
    <name type="scientific">Sporosarcina luteola</name>
    <dbReference type="NCBI Taxonomy" id="582850"/>
    <lineage>
        <taxon>Bacteria</taxon>
        <taxon>Bacillati</taxon>
        <taxon>Bacillota</taxon>
        <taxon>Bacilli</taxon>
        <taxon>Bacillales</taxon>
        <taxon>Caryophanaceae</taxon>
        <taxon>Sporosarcina</taxon>
    </lineage>
</organism>
<dbReference type="Proteomes" id="UP000321901">
    <property type="component" value="Unassembled WGS sequence"/>
</dbReference>
<protein>
    <recommendedName>
        <fullName evidence="3">Branched-chain amino acid aminotransferase</fullName>
    </recommendedName>
</protein>